<dbReference type="Gene3D" id="1.50.40.10">
    <property type="entry name" value="Mitochondrial carrier domain"/>
    <property type="match status" value="1"/>
</dbReference>
<sequence>MKDKTDKSEFYFWQQVAQLPFVQGPLLGASVMTMVTPLLNWTNHVMNDKPMVWRNAMSGSVEYASSAIPSYATVFAIKKMLQPTSNRSSPLYDFFSSFAAGAFSGLASTPFDAIAQNRQLAEIPSSKQTGQKMITLNGYSSLFQGGTATMLREGIWSTVYLTAVPILTQHFCAKGMKKEQAEGLALILTAGSYGMFSTPLNQLRSRKQKGLTEPLEIKSYLQHVQDIWNQKPTANTLQRCAFFFKGAIPRTVTTTVAGGLLVKGQELYNEVVASSKP</sequence>
<keyword evidence="5" id="KW-1185">Reference proteome</keyword>
<keyword evidence="3" id="KW-0472">Membrane</keyword>
<dbReference type="RefSeq" id="WP_250421781.1">
    <property type="nucleotide sequence ID" value="NZ_JAJKBJ010000010.1"/>
</dbReference>
<evidence type="ECO:0000256" key="2">
    <source>
        <dbReference type="ARBA" id="ARBA00022692"/>
    </source>
</evidence>
<comment type="caution">
    <text evidence="4">The sequence shown here is derived from an EMBL/GenBank/DDBJ whole genome shotgun (WGS) entry which is preliminary data.</text>
</comment>
<evidence type="ECO:0000256" key="1">
    <source>
        <dbReference type="ARBA" id="ARBA00004141"/>
    </source>
</evidence>
<dbReference type="AlphaFoldDB" id="A0A9X2D174"/>
<gene>
    <name evidence="4" type="ORF">LOX96_10055</name>
</gene>
<evidence type="ECO:0000313" key="4">
    <source>
        <dbReference type="EMBL" id="MCL9684437.1"/>
    </source>
</evidence>
<dbReference type="InterPro" id="IPR018108">
    <property type="entry name" value="MCP_transmembrane"/>
</dbReference>
<accession>A0A9X2D174</accession>
<dbReference type="Pfam" id="PF00153">
    <property type="entry name" value="Mito_carr"/>
    <property type="match status" value="1"/>
</dbReference>
<comment type="subcellular location">
    <subcellularLocation>
        <location evidence="1">Membrane</location>
        <topology evidence="1">Multi-pass membrane protein</topology>
    </subcellularLocation>
</comment>
<dbReference type="SUPFAM" id="SSF103506">
    <property type="entry name" value="Mitochondrial carrier"/>
    <property type="match status" value="1"/>
</dbReference>
<keyword evidence="2" id="KW-0812">Transmembrane</keyword>
<name>A0A9X2D174_9GAMM</name>
<evidence type="ECO:0000313" key="5">
    <source>
        <dbReference type="Proteomes" id="UP001139721"/>
    </source>
</evidence>
<proteinExistence type="predicted"/>
<reference evidence="4" key="1">
    <citation type="submission" date="2021-11" db="EMBL/GenBank/DDBJ databases">
        <title>Legionella maioricencis sp. nov., a new species isolated from hot water samples in Mallorca.</title>
        <authorList>
            <person name="Crespi S."/>
            <person name="Drasar V."/>
            <person name="Salva-Serra F."/>
            <person name="Jaen-Luchoro D."/>
            <person name="Pineiro-Iglesias B."/>
            <person name="Aliaga F."/>
            <person name="Fernandez-Juarez V."/>
            <person name="Coll G."/>
            <person name="Moore E.R.B."/>
            <person name="Bennasar-Figueras A."/>
        </authorList>
    </citation>
    <scope>NUCLEOTIDE SEQUENCE</scope>
    <source>
        <strain evidence="4">HCPI-6</strain>
    </source>
</reference>
<organism evidence="4 5">
    <name type="scientific">Legionella maioricensis</name>
    <dbReference type="NCBI Taxonomy" id="2896528"/>
    <lineage>
        <taxon>Bacteria</taxon>
        <taxon>Pseudomonadati</taxon>
        <taxon>Pseudomonadota</taxon>
        <taxon>Gammaproteobacteria</taxon>
        <taxon>Legionellales</taxon>
        <taxon>Legionellaceae</taxon>
        <taxon>Legionella</taxon>
    </lineage>
</organism>
<evidence type="ECO:0000256" key="3">
    <source>
        <dbReference type="ARBA" id="ARBA00023136"/>
    </source>
</evidence>
<dbReference type="InterPro" id="IPR023395">
    <property type="entry name" value="MCP_dom_sf"/>
</dbReference>
<dbReference type="Proteomes" id="UP001139721">
    <property type="component" value="Unassembled WGS sequence"/>
</dbReference>
<dbReference type="GO" id="GO:0016020">
    <property type="term" value="C:membrane"/>
    <property type="evidence" value="ECO:0007669"/>
    <property type="project" value="UniProtKB-SubCell"/>
</dbReference>
<dbReference type="PROSITE" id="PS50920">
    <property type="entry name" value="SOLCAR"/>
    <property type="match status" value="1"/>
</dbReference>
<dbReference type="EMBL" id="JAJKBJ010000010">
    <property type="protein sequence ID" value="MCL9684437.1"/>
    <property type="molecule type" value="Genomic_DNA"/>
</dbReference>
<protein>
    <submittedName>
        <fullName evidence="4">MC/SLC25 family protein</fullName>
    </submittedName>
</protein>